<evidence type="ECO:0000313" key="4">
    <source>
        <dbReference type="EMBL" id="TCZ64992.1"/>
    </source>
</evidence>
<dbReference type="EMBL" id="SKBM01000004">
    <property type="protein sequence ID" value="TCZ64992.1"/>
    <property type="molecule type" value="Genomic_DNA"/>
</dbReference>
<feature type="transmembrane region" description="Helical" evidence="3">
    <location>
        <begin position="112"/>
        <end position="132"/>
    </location>
</feature>
<sequence length="197" mass="20434">MSTNTLIHRIVRPAVRAAAPTGVTPNQVTTLRLVTGTAAAIAFAPGGTFWPAIGGAIFVLSMLLDRADGELARQTGQSSPGGYWYDIVSDCASNVMAMIGIGVGLQDVFGMWGPVLGIVAGAGIGALFWQLFGLRLAQPRGWEPSPGIVIDPDDALILVPVLVWIGAAAPMIIAAAVITPLAALWLGLQGLRARNAR</sequence>
<accession>A0A4R4DRI4</accession>
<evidence type="ECO:0000313" key="5">
    <source>
        <dbReference type="Proteomes" id="UP000295023"/>
    </source>
</evidence>
<keyword evidence="3" id="KW-0812">Transmembrane</keyword>
<organism evidence="4 5">
    <name type="scientific">Roseicella aquatilis</name>
    <dbReference type="NCBI Taxonomy" id="2527868"/>
    <lineage>
        <taxon>Bacteria</taxon>
        <taxon>Pseudomonadati</taxon>
        <taxon>Pseudomonadota</taxon>
        <taxon>Alphaproteobacteria</taxon>
        <taxon>Acetobacterales</taxon>
        <taxon>Roseomonadaceae</taxon>
        <taxon>Roseicella</taxon>
    </lineage>
</organism>
<keyword evidence="5" id="KW-1185">Reference proteome</keyword>
<dbReference type="Gene3D" id="1.20.120.1760">
    <property type="match status" value="1"/>
</dbReference>
<dbReference type="GO" id="GO:0008654">
    <property type="term" value="P:phospholipid biosynthetic process"/>
    <property type="evidence" value="ECO:0007669"/>
    <property type="project" value="InterPro"/>
</dbReference>
<protein>
    <submittedName>
        <fullName evidence="4">CDP-alcohol phosphatidyltransferase family protein</fullName>
    </submittedName>
</protein>
<dbReference type="PROSITE" id="PS00379">
    <property type="entry name" value="CDP_ALCOHOL_P_TRANSF"/>
    <property type="match status" value="1"/>
</dbReference>
<evidence type="ECO:0000256" key="3">
    <source>
        <dbReference type="SAM" id="Phobius"/>
    </source>
</evidence>
<dbReference type="Proteomes" id="UP000295023">
    <property type="component" value="Unassembled WGS sequence"/>
</dbReference>
<keyword evidence="3" id="KW-0472">Membrane</keyword>
<dbReference type="GO" id="GO:0016780">
    <property type="term" value="F:phosphotransferase activity, for other substituted phosphate groups"/>
    <property type="evidence" value="ECO:0007669"/>
    <property type="project" value="InterPro"/>
</dbReference>
<evidence type="ECO:0000256" key="2">
    <source>
        <dbReference type="RuleBase" id="RU003750"/>
    </source>
</evidence>
<feature type="transmembrane region" description="Helical" evidence="3">
    <location>
        <begin position="40"/>
        <end position="63"/>
    </location>
</feature>
<dbReference type="InterPro" id="IPR043130">
    <property type="entry name" value="CDP-OH_PTrfase_TM_dom"/>
</dbReference>
<evidence type="ECO:0000256" key="1">
    <source>
        <dbReference type="ARBA" id="ARBA00022679"/>
    </source>
</evidence>
<dbReference type="OrthoDB" id="7390033at2"/>
<keyword evidence="3" id="KW-1133">Transmembrane helix</keyword>
<name>A0A4R4DRI4_9PROT</name>
<dbReference type="Pfam" id="PF01066">
    <property type="entry name" value="CDP-OH_P_transf"/>
    <property type="match status" value="1"/>
</dbReference>
<gene>
    <name evidence="4" type="ORF">EXY23_06380</name>
</gene>
<keyword evidence="1 2" id="KW-0808">Transferase</keyword>
<dbReference type="AlphaFoldDB" id="A0A4R4DRI4"/>
<dbReference type="GO" id="GO:0016020">
    <property type="term" value="C:membrane"/>
    <property type="evidence" value="ECO:0007669"/>
    <property type="project" value="InterPro"/>
</dbReference>
<proteinExistence type="inferred from homology"/>
<dbReference type="InterPro" id="IPR048254">
    <property type="entry name" value="CDP_ALCOHOL_P_TRANSF_CS"/>
</dbReference>
<dbReference type="InterPro" id="IPR000462">
    <property type="entry name" value="CDP-OH_P_trans"/>
</dbReference>
<reference evidence="4 5" key="1">
    <citation type="submission" date="2019-03" db="EMBL/GenBank/DDBJ databases">
        <title>Paracraurococcus aquatilis NE82 genome sequence.</title>
        <authorList>
            <person name="Zhao Y."/>
            <person name="Du Z."/>
        </authorList>
    </citation>
    <scope>NUCLEOTIDE SEQUENCE [LARGE SCALE GENOMIC DNA]</scope>
    <source>
        <strain evidence="4 5">NE82</strain>
    </source>
</reference>
<comment type="caution">
    <text evidence="4">The sequence shown here is derived from an EMBL/GenBank/DDBJ whole genome shotgun (WGS) entry which is preliminary data.</text>
</comment>
<comment type="similarity">
    <text evidence="2">Belongs to the CDP-alcohol phosphatidyltransferase class-I family.</text>
</comment>
<feature type="transmembrane region" description="Helical" evidence="3">
    <location>
        <begin position="161"/>
        <end position="188"/>
    </location>
</feature>
<feature type="transmembrane region" description="Helical" evidence="3">
    <location>
        <begin position="83"/>
        <end position="105"/>
    </location>
</feature>